<gene>
    <name evidence="11" type="ORF">RUM44_001587</name>
</gene>
<dbReference type="InterPro" id="IPR033961">
    <property type="entry name" value="Exo84"/>
</dbReference>
<dbReference type="InterPro" id="IPR042560">
    <property type="entry name" value="Exo84_C_2"/>
</dbReference>
<dbReference type="InterPro" id="IPR001849">
    <property type="entry name" value="PH_domain"/>
</dbReference>
<organism evidence="11 12">
    <name type="scientific">Polyplax serrata</name>
    <name type="common">Common mouse louse</name>
    <dbReference type="NCBI Taxonomy" id="468196"/>
    <lineage>
        <taxon>Eukaryota</taxon>
        <taxon>Metazoa</taxon>
        <taxon>Ecdysozoa</taxon>
        <taxon>Arthropoda</taxon>
        <taxon>Hexapoda</taxon>
        <taxon>Insecta</taxon>
        <taxon>Pterygota</taxon>
        <taxon>Neoptera</taxon>
        <taxon>Paraneoptera</taxon>
        <taxon>Psocodea</taxon>
        <taxon>Troctomorpha</taxon>
        <taxon>Phthiraptera</taxon>
        <taxon>Anoplura</taxon>
        <taxon>Polyplacidae</taxon>
        <taxon>Polyplax</taxon>
    </lineage>
</organism>
<feature type="region of interest" description="Disordered" evidence="9">
    <location>
        <begin position="117"/>
        <end position="136"/>
    </location>
</feature>
<dbReference type="PANTHER" id="PTHR21426:SF12">
    <property type="entry name" value="EXOCYST COMPLEX COMPONENT 8"/>
    <property type="match status" value="1"/>
</dbReference>
<evidence type="ECO:0000256" key="5">
    <source>
        <dbReference type="ARBA" id="ARBA00017509"/>
    </source>
</evidence>
<evidence type="ECO:0000256" key="8">
    <source>
        <dbReference type="ARBA" id="ARBA00022927"/>
    </source>
</evidence>
<dbReference type="PANTHER" id="PTHR21426">
    <property type="entry name" value="EXOCYST COMPLEX COMPONENT 8"/>
    <property type="match status" value="1"/>
</dbReference>
<dbReference type="SUPFAM" id="SSF74788">
    <property type="entry name" value="Cullin repeat-like"/>
    <property type="match status" value="1"/>
</dbReference>
<proteinExistence type="inferred from homology"/>
<dbReference type="InterPro" id="IPR011993">
    <property type="entry name" value="PH-like_dom_sf"/>
</dbReference>
<feature type="domain" description="PH" evidence="10">
    <location>
        <begin position="164"/>
        <end position="266"/>
    </location>
</feature>
<evidence type="ECO:0000256" key="3">
    <source>
        <dbReference type="ARBA" id="ARBA00004624"/>
    </source>
</evidence>
<evidence type="ECO:0000256" key="9">
    <source>
        <dbReference type="SAM" id="MobiDB-lite"/>
    </source>
</evidence>
<dbReference type="SMART" id="SM00233">
    <property type="entry name" value="PH"/>
    <property type="match status" value="1"/>
</dbReference>
<dbReference type="Gene3D" id="1.20.58.1220">
    <property type="entry name" value="Exo84p, C-terminal helical domain"/>
    <property type="match status" value="1"/>
</dbReference>
<dbReference type="InterPro" id="IPR042561">
    <property type="entry name" value="Exo84_C_1"/>
</dbReference>
<name>A0ABR1AKH7_POLSC</name>
<dbReference type="Pfam" id="PF08700">
    <property type="entry name" value="VPS51_Exo84_N"/>
    <property type="match status" value="1"/>
</dbReference>
<dbReference type="EMBL" id="JAWJWF010000047">
    <property type="protein sequence ID" value="KAK6621780.1"/>
    <property type="molecule type" value="Genomic_DNA"/>
</dbReference>
<keyword evidence="7" id="KW-0268">Exocytosis</keyword>
<comment type="similarity">
    <text evidence="4">Belongs to the EXO84 family.</text>
</comment>
<dbReference type="Pfam" id="PF16528">
    <property type="entry name" value="Exo84_C"/>
    <property type="match status" value="1"/>
</dbReference>
<dbReference type="SUPFAM" id="SSF50729">
    <property type="entry name" value="PH domain-like"/>
    <property type="match status" value="1"/>
</dbReference>
<dbReference type="InterPro" id="IPR016159">
    <property type="entry name" value="Cullin_repeat-like_dom_sf"/>
</dbReference>
<feature type="compositionally biased region" description="Basic and acidic residues" evidence="9">
    <location>
        <begin position="119"/>
        <end position="136"/>
    </location>
</feature>
<evidence type="ECO:0000256" key="4">
    <source>
        <dbReference type="ARBA" id="ARBA00007210"/>
    </source>
</evidence>
<evidence type="ECO:0000256" key="1">
    <source>
        <dbReference type="ARBA" id="ARBA00002660"/>
    </source>
</evidence>
<keyword evidence="12" id="KW-1185">Reference proteome</keyword>
<protein>
    <recommendedName>
        <fullName evidence="5">Exocyst complex component 8</fullName>
    </recommendedName>
</protein>
<dbReference type="Gene3D" id="1.20.58.1210">
    <property type="entry name" value="Exo84p, N-terminal helical domain"/>
    <property type="match status" value="1"/>
</dbReference>
<accession>A0ABR1AKH7</accession>
<dbReference type="Proteomes" id="UP001359485">
    <property type="component" value="Unassembled WGS sequence"/>
</dbReference>
<evidence type="ECO:0000313" key="11">
    <source>
        <dbReference type="EMBL" id="KAK6621780.1"/>
    </source>
</evidence>
<sequence>MEEEGGDFGKIYKMVDNIVEKINSPDFNHEKYVRELSHKCVGGQELQQQRKAIQAVSESTNIMLKKNVYRNYIQFIETAKEITHLESEMYQLSHLLFEQKSLLEVLVDTNFNDSLSEVQDEKDKQKEEDEKKKEKTEEDRIRVLTTVLEKVEGCTGLLEVKDRVLLHEGDILELDPMENTIIHKTHAYLFSDALMLTSWITNRRGPARYKMYVMYNLNSMAVVNVRDLKPIERAFKILAYPDTRLFQCSSTEAKKEWLDKLDQAKKTILTNEKVKRESSQNQSSEETAVMESPTNFFDEESIFCNINLPEWFLESPEEVDVLIAERHFESALELLLKCKEYFDGAQANKDDSVLNDVRNKLEIRKKYLIDVLMKELEVSPEKSLQGGLRAARRAVRLLIALNKTTQACDLMLRLCTSIMKKELKCVKREGATVLYIQQLGTIFYHTLLDVVEEFRRVFPPLPACSAALVVWTNSELTHFMAHVIKQIFVPQSSITTISECVSLLRGQNCQLCEYGLDLQYQMDGMLHKPVTIALQDARDKLIEAVKHRATEEKWHPMNLQNKNNLNKVIQELNDLDLTVAHTYARGDCWLDLTTNVFTFTKSIMTLLDDSLKLYSPQLHFVIEDIFYEIFHVQMRMFQNAKKSQQGDAQIELIDKNIKFVLDHVLSAMSKHFENGTKIPSVKMAALASEYNHLKTGGDKPKPAPRSITKYSIEEFI</sequence>
<evidence type="ECO:0000259" key="10">
    <source>
        <dbReference type="PROSITE" id="PS50003"/>
    </source>
</evidence>
<dbReference type="Gene3D" id="2.30.29.30">
    <property type="entry name" value="Pleckstrin-homology domain (PH domain)/Phosphotyrosine-binding domain (PTB)"/>
    <property type="match status" value="1"/>
</dbReference>
<comment type="caution">
    <text evidence="11">The sequence shown here is derived from an EMBL/GenBank/DDBJ whole genome shotgun (WGS) entry which is preliminary data.</text>
</comment>
<dbReference type="InterPro" id="IPR032403">
    <property type="entry name" value="Exo84_C"/>
</dbReference>
<evidence type="ECO:0000256" key="6">
    <source>
        <dbReference type="ARBA" id="ARBA00022448"/>
    </source>
</evidence>
<dbReference type="PROSITE" id="PS50003">
    <property type="entry name" value="PH_DOMAIN"/>
    <property type="match status" value="1"/>
</dbReference>
<keyword evidence="6" id="KW-0813">Transport</keyword>
<evidence type="ECO:0000256" key="7">
    <source>
        <dbReference type="ARBA" id="ARBA00022483"/>
    </source>
</evidence>
<evidence type="ECO:0000256" key="2">
    <source>
        <dbReference type="ARBA" id="ARBA00004556"/>
    </source>
</evidence>
<reference evidence="11 12" key="1">
    <citation type="submission" date="2023-09" db="EMBL/GenBank/DDBJ databases">
        <title>Genomes of two closely related lineages of the louse Polyplax serrata with different host specificities.</title>
        <authorList>
            <person name="Martinu J."/>
            <person name="Tarabai H."/>
            <person name="Stefka J."/>
            <person name="Hypsa V."/>
        </authorList>
    </citation>
    <scope>NUCLEOTIDE SEQUENCE [LARGE SCALE GENOMIC DNA]</scope>
    <source>
        <strain evidence="11">98ZLc_SE</strain>
    </source>
</reference>
<dbReference type="CDD" id="cd01226">
    <property type="entry name" value="PH_RalBD_exo84"/>
    <property type="match status" value="1"/>
</dbReference>
<keyword evidence="8" id="KW-0653">Protein transport</keyword>
<comment type="subcellular location">
    <subcellularLocation>
        <location evidence="3">Cell projection</location>
        <location evidence="3">Growth cone</location>
    </subcellularLocation>
    <subcellularLocation>
        <location evidence="2">Cytoplasm</location>
        <location evidence="2">Perinuclear region</location>
    </subcellularLocation>
</comment>
<evidence type="ECO:0000313" key="12">
    <source>
        <dbReference type="Proteomes" id="UP001359485"/>
    </source>
</evidence>
<comment type="function">
    <text evidence="1">Component of the exocyst complex involved in the docking of exocytic vesicles with fusion sites on the plasma membrane.</text>
</comment>